<proteinExistence type="predicted"/>
<keyword evidence="1" id="KW-0540">Nuclease</keyword>
<keyword evidence="1" id="KW-0378">Hydrolase</keyword>
<comment type="caution">
    <text evidence="1">The sequence shown here is derived from an EMBL/GenBank/DDBJ whole genome shotgun (WGS) entry which is preliminary data.</text>
</comment>
<name>A0ACC6CGB6_9BURK</name>
<evidence type="ECO:0000313" key="2">
    <source>
        <dbReference type="Proteomes" id="UP001076464"/>
    </source>
</evidence>
<reference evidence="1" key="1">
    <citation type="submission" date="2022-08" db="EMBL/GenBank/DDBJ databases">
        <title>Genome sequencing of Pelomonas sp. UHG3.</title>
        <authorList>
            <person name="So Y."/>
        </authorList>
    </citation>
    <scope>NUCLEOTIDE SEQUENCE</scope>
    <source>
        <strain evidence="1">UHG3</strain>
    </source>
</reference>
<evidence type="ECO:0000313" key="1">
    <source>
        <dbReference type="EMBL" id="MCY4747431.1"/>
    </source>
</evidence>
<keyword evidence="1" id="KW-0255">Endonuclease</keyword>
<dbReference type="Proteomes" id="UP001076464">
    <property type="component" value="Unassembled WGS sequence"/>
</dbReference>
<gene>
    <name evidence="1" type="ORF">NYO99_20855</name>
</gene>
<protein>
    <submittedName>
        <fullName evidence="1">Endonuclease/exonuclease/phosphatase family protein</fullName>
    </submittedName>
</protein>
<dbReference type="EMBL" id="JAPPUY010000007">
    <property type="protein sequence ID" value="MCY4747431.1"/>
    <property type="molecule type" value="Genomic_DNA"/>
</dbReference>
<organism evidence="1 2">
    <name type="scientific">Roseateles hydrophilus</name>
    <dbReference type="NCBI Taxonomy" id="2975054"/>
    <lineage>
        <taxon>Bacteria</taxon>
        <taxon>Pseudomonadati</taxon>
        <taxon>Pseudomonadota</taxon>
        <taxon>Betaproteobacteria</taxon>
        <taxon>Burkholderiales</taxon>
        <taxon>Sphaerotilaceae</taxon>
        <taxon>Roseateles</taxon>
    </lineage>
</organism>
<keyword evidence="2" id="KW-1185">Reference proteome</keyword>
<accession>A0ACC6CGB6</accession>
<sequence>MTSLANALRLLLTALAVALVMPTAQAGEPMRVATFNVRLNVASDGLNAWPHRRDWVLAMARHHDWDIIGTQEALPDQVADMERLDGFTRVGVGRDDGAARGEHTAIFVRTARFEVLRSGTFWLSETPERPSKGWDGRCCHRIATWVELRDRPAGDRFFVFNTHFDHEGVVARRESARLLLARWKAVAGDLPTLVLGDFNSGPGSEPVRLLTAELQDARSTSRTPPYGPAGTFQGFRIDAPLTEQDRIDHIFHTAGIEVLSWAALTDSMHGRFPSDHLPVEVQVRLPARRP</sequence>